<feature type="region of interest" description="Disordered" evidence="5">
    <location>
        <begin position="468"/>
        <end position="512"/>
    </location>
</feature>
<dbReference type="PROSITE" id="PS51777">
    <property type="entry name" value="RH2"/>
    <property type="match status" value="1"/>
</dbReference>
<comment type="caution">
    <text evidence="8">The sequence shown here is derived from an EMBL/GenBank/DDBJ whole genome shotgun (WGS) entry which is preliminary data.</text>
</comment>
<organism evidence="8 9">
    <name type="scientific">Paragonimus skrjabini miyazakii</name>
    <dbReference type="NCBI Taxonomy" id="59628"/>
    <lineage>
        <taxon>Eukaryota</taxon>
        <taxon>Metazoa</taxon>
        <taxon>Spiralia</taxon>
        <taxon>Lophotrochozoa</taxon>
        <taxon>Platyhelminthes</taxon>
        <taxon>Trematoda</taxon>
        <taxon>Digenea</taxon>
        <taxon>Plagiorchiida</taxon>
        <taxon>Troglotremata</taxon>
        <taxon>Troglotrematidae</taxon>
        <taxon>Paragonimus</taxon>
    </lineage>
</organism>
<proteinExistence type="predicted"/>
<dbReference type="AlphaFoldDB" id="A0A8S9YT41"/>
<gene>
    <name evidence="8" type="ORF">EG68_04553</name>
</gene>
<accession>A0A8S9YT41</accession>
<feature type="domain" description="RH2" evidence="7">
    <location>
        <begin position="512"/>
        <end position="582"/>
    </location>
</feature>
<keyword evidence="3 4" id="KW-0175">Coiled coil</keyword>
<reference evidence="8" key="1">
    <citation type="submission" date="2019-07" db="EMBL/GenBank/DDBJ databases">
        <title>Annotation for the trematode Paragonimus miyazaki's.</title>
        <authorList>
            <person name="Choi Y.-J."/>
        </authorList>
    </citation>
    <scope>NUCLEOTIDE SEQUENCE</scope>
    <source>
        <strain evidence="8">Japan</strain>
    </source>
</reference>
<dbReference type="PANTHER" id="PTHR13886:SF4">
    <property type="entry name" value="JNK-INTERACTING PROTEIN 3"/>
    <property type="match status" value="1"/>
</dbReference>
<dbReference type="InterPro" id="IPR039911">
    <property type="entry name" value="JIP3/JIP4"/>
</dbReference>
<evidence type="ECO:0000256" key="4">
    <source>
        <dbReference type="SAM" id="Coils"/>
    </source>
</evidence>
<keyword evidence="9" id="KW-1185">Reference proteome</keyword>
<sequence length="748" mass="83563">MASVNEQNKAVCSSTLSPRVYQLAQLVYTEFESLRRTYGEAPYSGLLPLNLKMLEEMDQLCTDKRQLSVDLNLQIAEKNDVIFQLQRTKNLHDAAVKRLNHVEDELIASKKESEERIDKLESMLRHHEMLSRNAQEHASRLEERDSRVQAELAIAHERYTELLRAYVDQAERAKVFDHSDTASQRTVNNSKQNHDLLQTTKADEEPDSSQTEARNRSFVDDNVSGGDHKSLDSVEEDGFFKLSSSSSAMLLDAMKPADRVRSFIDLLVDDTMEYESILAPSSNGDREVDDEDEAVHIAQSENCTETSFGVVKEVEKLISENLDLCATKNALNVVKNDLIRKLDDVTGEKLMLLKEVEYLRVNRDQTREEVNRLVRQLNQYQKQLAHVQTRLKLYEDVEDFCPTDMSVKPLKQNCSLMHAASCSLINRESTPDLTLLTRSQTPQIESSTYLDSSLKHAIPGGFTRSVSVAVGPDRSGDNQAAGQSIVSGSKDRRLSDPLIPVKDPPSAGKLGEPCFTKREMARVIAERNYYKENLLELQDAVRYMEDMRARRNNYDDVNPGGYTGSTTRLSPRNHHELGSFRQFFSNLQSVADDFATGLYELFTELEPIFTPSWPSEVYATDSNVSQRRRITVLRTGSSELRRMFSHLLGHAAGQGTEAVFGTGNDFAAAVTSQSLTNSIPHLLGGDDSVSSIAADTGSVNDSSRTHDLLHAVSIRQPEGTGSAITIEGDQQSTKPICTALVETVSTPT</sequence>
<evidence type="ECO:0000259" key="6">
    <source>
        <dbReference type="PROSITE" id="PS51776"/>
    </source>
</evidence>
<protein>
    <recommendedName>
        <fullName evidence="10">RH2 domain-containing protein</fullName>
    </recommendedName>
</protein>
<dbReference type="OrthoDB" id="10256043at2759"/>
<dbReference type="InterPro" id="IPR034744">
    <property type="entry name" value="RH2"/>
</dbReference>
<dbReference type="GO" id="GO:0030159">
    <property type="term" value="F:signaling receptor complex adaptor activity"/>
    <property type="evidence" value="ECO:0007669"/>
    <property type="project" value="TreeGrafter"/>
</dbReference>
<evidence type="ECO:0000313" key="8">
    <source>
        <dbReference type="EMBL" id="KAF7257774.1"/>
    </source>
</evidence>
<dbReference type="GO" id="GO:0005737">
    <property type="term" value="C:cytoplasm"/>
    <property type="evidence" value="ECO:0007669"/>
    <property type="project" value="UniProtKB-SubCell"/>
</dbReference>
<dbReference type="GO" id="GO:0016192">
    <property type="term" value="P:vesicle-mediated transport"/>
    <property type="evidence" value="ECO:0007669"/>
    <property type="project" value="TreeGrafter"/>
</dbReference>
<dbReference type="Pfam" id="PF09744">
    <property type="entry name" value="RH1"/>
    <property type="match status" value="1"/>
</dbReference>
<feature type="compositionally biased region" description="Polar residues" evidence="5">
    <location>
        <begin position="181"/>
        <end position="200"/>
    </location>
</feature>
<evidence type="ECO:0000256" key="5">
    <source>
        <dbReference type="SAM" id="MobiDB-lite"/>
    </source>
</evidence>
<feature type="domain" description="RH1" evidence="6">
    <location>
        <begin position="3"/>
        <end position="91"/>
    </location>
</feature>
<dbReference type="Pfam" id="PF16471">
    <property type="entry name" value="JIP_LZII"/>
    <property type="match status" value="1"/>
</dbReference>
<dbReference type="PANTHER" id="PTHR13886">
    <property type="entry name" value="JNK/SAPK-ASSOCIATED PROTEIN"/>
    <property type="match status" value="1"/>
</dbReference>
<evidence type="ECO:0008006" key="10">
    <source>
        <dbReference type="Google" id="ProtNLM"/>
    </source>
</evidence>
<dbReference type="InterPro" id="IPR034743">
    <property type="entry name" value="RH1"/>
</dbReference>
<dbReference type="GO" id="GO:0008432">
    <property type="term" value="F:JUN kinase binding"/>
    <property type="evidence" value="ECO:0007669"/>
    <property type="project" value="TreeGrafter"/>
</dbReference>
<evidence type="ECO:0000256" key="2">
    <source>
        <dbReference type="ARBA" id="ARBA00022490"/>
    </source>
</evidence>
<dbReference type="Proteomes" id="UP000822476">
    <property type="component" value="Unassembled WGS sequence"/>
</dbReference>
<comment type="subcellular location">
    <subcellularLocation>
        <location evidence="1">Cytoplasm</location>
    </subcellularLocation>
</comment>
<dbReference type="EMBL" id="JTDE01002158">
    <property type="protein sequence ID" value="KAF7257774.1"/>
    <property type="molecule type" value="Genomic_DNA"/>
</dbReference>
<name>A0A8S9YT41_9TREM</name>
<evidence type="ECO:0000256" key="1">
    <source>
        <dbReference type="ARBA" id="ARBA00004496"/>
    </source>
</evidence>
<feature type="coiled-coil region" evidence="4">
    <location>
        <begin position="356"/>
        <end position="397"/>
    </location>
</feature>
<feature type="region of interest" description="Disordered" evidence="5">
    <location>
        <begin position="177"/>
        <end position="230"/>
    </location>
</feature>
<evidence type="ECO:0000259" key="7">
    <source>
        <dbReference type="PROSITE" id="PS51777"/>
    </source>
</evidence>
<evidence type="ECO:0000313" key="9">
    <source>
        <dbReference type="Proteomes" id="UP000822476"/>
    </source>
</evidence>
<dbReference type="GO" id="GO:0019894">
    <property type="term" value="F:kinesin binding"/>
    <property type="evidence" value="ECO:0007669"/>
    <property type="project" value="TreeGrafter"/>
</dbReference>
<dbReference type="InterPro" id="IPR032486">
    <property type="entry name" value="JIP_LZII"/>
</dbReference>
<feature type="compositionally biased region" description="Polar residues" evidence="5">
    <location>
        <begin position="477"/>
        <end position="487"/>
    </location>
</feature>
<dbReference type="Gene3D" id="1.20.5.1000">
    <property type="entry name" value="arf6 gtpase in complex with a specific effector, jip4"/>
    <property type="match status" value="1"/>
</dbReference>
<evidence type="ECO:0000256" key="3">
    <source>
        <dbReference type="ARBA" id="ARBA00023054"/>
    </source>
</evidence>
<keyword evidence="2" id="KW-0963">Cytoplasm</keyword>
<feature type="coiled-coil region" evidence="4">
    <location>
        <begin position="85"/>
        <end position="144"/>
    </location>
</feature>
<dbReference type="GO" id="GO:0005078">
    <property type="term" value="F:MAP-kinase scaffold activity"/>
    <property type="evidence" value="ECO:0007669"/>
    <property type="project" value="InterPro"/>
</dbReference>
<dbReference type="PROSITE" id="PS51776">
    <property type="entry name" value="RH1"/>
    <property type="match status" value="1"/>
</dbReference>